<feature type="chain" id="PRO_5012712506" evidence="2">
    <location>
        <begin position="30"/>
        <end position="177"/>
    </location>
</feature>
<evidence type="ECO:0000313" key="3">
    <source>
        <dbReference type="EMBL" id="BAY57078.1"/>
    </source>
</evidence>
<feature type="compositionally biased region" description="Polar residues" evidence="1">
    <location>
        <begin position="148"/>
        <end position="157"/>
    </location>
</feature>
<organism evidence="3 4">
    <name type="scientific">Leptolyngbya boryana NIES-2135</name>
    <dbReference type="NCBI Taxonomy" id="1973484"/>
    <lineage>
        <taxon>Bacteria</taxon>
        <taxon>Bacillati</taxon>
        <taxon>Cyanobacteriota</taxon>
        <taxon>Cyanophyceae</taxon>
        <taxon>Leptolyngbyales</taxon>
        <taxon>Leptolyngbyaceae</taxon>
        <taxon>Leptolyngbya group</taxon>
        <taxon>Leptolyngbya</taxon>
    </lineage>
</organism>
<keyword evidence="2" id="KW-0732">Signal</keyword>
<feature type="region of interest" description="Disordered" evidence="1">
    <location>
        <begin position="102"/>
        <end position="157"/>
    </location>
</feature>
<name>A0A1Z4JK94_LEPBY</name>
<dbReference type="EMBL" id="AP018203">
    <property type="protein sequence ID" value="BAY57078.1"/>
    <property type="molecule type" value="Genomic_DNA"/>
</dbReference>
<dbReference type="AlphaFoldDB" id="A0A1Z4JK94"/>
<sequence>MSKPLHAFVQVSGMLAILLSATYSSPSKASAQSLLPDISLIEGGQVCLALCTSTPTQGAPNQGLGALPAQLMQLPGQVLQLPGQILSSQSSQVMRSNLPILPPGGAPMIPPGAPQGLPPGAPPQGLPLGAPQGLPPGALPPGAPPQGSVSQAPQSQRTSFLKKIAPVLPVVIQQLAK</sequence>
<evidence type="ECO:0000313" key="4">
    <source>
        <dbReference type="Proteomes" id="UP000217895"/>
    </source>
</evidence>
<feature type="compositionally biased region" description="Pro residues" evidence="1">
    <location>
        <begin position="102"/>
        <end position="125"/>
    </location>
</feature>
<feature type="compositionally biased region" description="Pro residues" evidence="1">
    <location>
        <begin position="133"/>
        <end position="144"/>
    </location>
</feature>
<dbReference type="Proteomes" id="UP000217895">
    <property type="component" value="Chromosome"/>
</dbReference>
<accession>A0A1Z4JK94</accession>
<feature type="signal peptide" evidence="2">
    <location>
        <begin position="1"/>
        <end position="29"/>
    </location>
</feature>
<evidence type="ECO:0000256" key="2">
    <source>
        <dbReference type="SAM" id="SignalP"/>
    </source>
</evidence>
<proteinExistence type="predicted"/>
<keyword evidence="4" id="KW-1185">Reference proteome</keyword>
<protein>
    <submittedName>
        <fullName evidence="3">Uncharacterized protein</fullName>
    </submittedName>
</protein>
<gene>
    <name evidence="3" type="ORF">NIES2135_39420</name>
</gene>
<evidence type="ECO:0000256" key="1">
    <source>
        <dbReference type="SAM" id="MobiDB-lite"/>
    </source>
</evidence>
<reference evidence="3 4" key="1">
    <citation type="submission" date="2017-06" db="EMBL/GenBank/DDBJ databases">
        <title>Genome sequencing of cyanobaciteial culture collection at National Institute for Environmental Studies (NIES).</title>
        <authorList>
            <person name="Hirose Y."/>
            <person name="Shimura Y."/>
            <person name="Fujisawa T."/>
            <person name="Nakamura Y."/>
            <person name="Kawachi M."/>
        </authorList>
    </citation>
    <scope>NUCLEOTIDE SEQUENCE [LARGE SCALE GENOMIC DNA]</scope>
    <source>
        <strain evidence="3 4">NIES-2135</strain>
    </source>
</reference>